<sequence>MASSSSSSPLEDLETQLEMFVENVRQIRIIVADFQPQGQTVLNQKIQNAVTGLQEINKLKSNVQDIHVPLEVFEYIDRGRNPQLYTKDCIEKALHKNEQVKGKIDAFKKFKANVLTDLGQTFPNELNKYRALRSNCYGTNNVVPPPPPPMNILSSGTPLSGSNNSQQSQLVGSCLSVQQINNASTVVSGVSSCLSNSQQQPNATNISLLGCDGVSTVSAGNNSNNIGGPTVQQNRITVNRRLQFDDEIIVTPVKKRHIVDNNSRPKEIILPNHADSLFFDDEMQQKGILNKTPNLHISTSIEKDIILLKEKKRVQAIVESLLVRGFSVQKLPKELVNSYKPVNETNDEGSLVFECMSLIEGFVYSVHVIDTALQDKVDAVRVAARTLATVGPHPHIISYFSNWTDGRFHYVQMELYHDHLLLPNSEQRFDCHTILEHVSCALHYLHDYKNYAHNLVNRWNIYRITDSGSDSVVYKLAGFHRATKLTTVDNDKSVVNTDVKSLCSTVLELLEEQRGDGYSVADDNVEQELWSYLLSIMDRIDLVVGVIDGGLSSSSQMDVNALNVWRWCYNFRRQHIQRPCPTGLMTGIVYRDSHQ</sequence>
<comment type="subcellular location">
    <subcellularLocation>
        <location evidence="1">Nucleus</location>
    </subcellularLocation>
</comment>
<dbReference type="OrthoDB" id="337270at2759"/>
<evidence type="ECO:0000256" key="2">
    <source>
        <dbReference type="ARBA" id="ARBA00005389"/>
    </source>
</evidence>
<evidence type="ECO:0000313" key="9">
    <source>
        <dbReference type="EMBL" id="VVC36566.1"/>
    </source>
</evidence>
<evidence type="ECO:0000256" key="1">
    <source>
        <dbReference type="ARBA" id="ARBA00004123"/>
    </source>
</evidence>
<dbReference type="Gene3D" id="1.10.510.10">
    <property type="entry name" value="Transferase(Phosphotransferase) domain 1"/>
    <property type="match status" value="1"/>
</dbReference>
<protein>
    <recommendedName>
        <fullName evidence="3">Mediator of RNA polymerase II transcription subunit 10</fullName>
    </recommendedName>
    <alternativeName>
        <fullName evidence="8">Mediator complex subunit 10</fullName>
    </alternativeName>
</protein>
<organism evidence="9 10">
    <name type="scientific">Cinara cedri</name>
    <dbReference type="NCBI Taxonomy" id="506608"/>
    <lineage>
        <taxon>Eukaryota</taxon>
        <taxon>Metazoa</taxon>
        <taxon>Ecdysozoa</taxon>
        <taxon>Arthropoda</taxon>
        <taxon>Hexapoda</taxon>
        <taxon>Insecta</taxon>
        <taxon>Pterygota</taxon>
        <taxon>Neoptera</taxon>
        <taxon>Paraneoptera</taxon>
        <taxon>Hemiptera</taxon>
        <taxon>Sternorrhyncha</taxon>
        <taxon>Aphidomorpha</taxon>
        <taxon>Aphidoidea</taxon>
        <taxon>Aphididae</taxon>
        <taxon>Lachninae</taxon>
        <taxon>Cinara</taxon>
    </lineage>
</organism>
<keyword evidence="4" id="KW-0805">Transcription regulation</keyword>
<reference evidence="9 10" key="1">
    <citation type="submission" date="2019-08" db="EMBL/GenBank/DDBJ databases">
        <authorList>
            <person name="Alioto T."/>
            <person name="Alioto T."/>
            <person name="Gomez Garrido J."/>
        </authorList>
    </citation>
    <scope>NUCLEOTIDE SEQUENCE [LARGE SCALE GENOMIC DNA]</scope>
</reference>
<dbReference type="PANTHER" id="PTHR13345">
    <property type="entry name" value="MEDIATOR OF RNA POLYMERASE II TRANSCRIPTION SUBUNIT 10"/>
    <property type="match status" value="1"/>
</dbReference>
<evidence type="ECO:0000256" key="4">
    <source>
        <dbReference type="ARBA" id="ARBA00023015"/>
    </source>
</evidence>
<dbReference type="AlphaFoldDB" id="A0A5E4MW95"/>
<dbReference type="GO" id="GO:0016592">
    <property type="term" value="C:mediator complex"/>
    <property type="evidence" value="ECO:0007669"/>
    <property type="project" value="InterPro"/>
</dbReference>
<keyword evidence="9" id="KW-0808">Transferase</keyword>
<name>A0A5E4MW95_9HEMI</name>
<keyword evidence="7" id="KW-0539">Nucleus</keyword>
<dbReference type="EMBL" id="CABPRJ010001434">
    <property type="protein sequence ID" value="VVC36566.1"/>
    <property type="molecule type" value="Genomic_DNA"/>
</dbReference>
<evidence type="ECO:0000256" key="6">
    <source>
        <dbReference type="ARBA" id="ARBA00023163"/>
    </source>
</evidence>
<dbReference type="InterPro" id="IPR019145">
    <property type="entry name" value="Mediator_Med10"/>
</dbReference>
<keyword evidence="5" id="KW-0010">Activator</keyword>
<comment type="similarity">
    <text evidence="2">Belongs to the Mediator complex subunit 10 family.</text>
</comment>
<dbReference type="GO" id="GO:0016301">
    <property type="term" value="F:kinase activity"/>
    <property type="evidence" value="ECO:0007669"/>
    <property type="project" value="UniProtKB-KW"/>
</dbReference>
<evidence type="ECO:0000256" key="8">
    <source>
        <dbReference type="ARBA" id="ARBA00032004"/>
    </source>
</evidence>
<evidence type="ECO:0000256" key="5">
    <source>
        <dbReference type="ARBA" id="ARBA00023159"/>
    </source>
</evidence>
<evidence type="ECO:0000256" key="7">
    <source>
        <dbReference type="ARBA" id="ARBA00023242"/>
    </source>
</evidence>
<keyword evidence="6" id="KW-0804">Transcription</keyword>
<dbReference type="SUPFAM" id="SSF56112">
    <property type="entry name" value="Protein kinase-like (PK-like)"/>
    <property type="match status" value="1"/>
</dbReference>
<accession>A0A5E4MW95</accession>
<keyword evidence="10" id="KW-1185">Reference proteome</keyword>
<proteinExistence type="inferred from homology"/>
<keyword evidence="9" id="KW-0418">Kinase</keyword>
<evidence type="ECO:0000313" key="10">
    <source>
        <dbReference type="Proteomes" id="UP000325440"/>
    </source>
</evidence>
<gene>
    <name evidence="9" type="ORF">CINCED_3A011662</name>
</gene>
<dbReference type="InterPro" id="IPR011009">
    <property type="entry name" value="Kinase-like_dom_sf"/>
</dbReference>
<dbReference type="PANTHER" id="PTHR13345:SF13">
    <property type="entry name" value="MEDIATOR OF RNA POLYMERASE II TRANSCRIPTION SUBUNIT 10"/>
    <property type="match status" value="1"/>
</dbReference>
<dbReference type="Proteomes" id="UP000325440">
    <property type="component" value="Unassembled WGS sequence"/>
</dbReference>
<dbReference type="GO" id="GO:0003712">
    <property type="term" value="F:transcription coregulator activity"/>
    <property type="evidence" value="ECO:0007669"/>
    <property type="project" value="InterPro"/>
</dbReference>
<dbReference type="Pfam" id="PF09748">
    <property type="entry name" value="Med10"/>
    <property type="match status" value="1"/>
</dbReference>
<dbReference type="GO" id="GO:0006357">
    <property type="term" value="P:regulation of transcription by RNA polymerase II"/>
    <property type="evidence" value="ECO:0007669"/>
    <property type="project" value="InterPro"/>
</dbReference>
<evidence type="ECO:0000256" key="3">
    <source>
        <dbReference type="ARBA" id="ARBA00019617"/>
    </source>
</evidence>